<dbReference type="RefSeq" id="WP_039094298.1">
    <property type="nucleotide sequence ID" value="NZ_JTDN01000001.1"/>
</dbReference>
<keyword evidence="4 13" id="KW-0479">Metal-binding</keyword>
<feature type="binding site" evidence="13">
    <location>
        <position position="49"/>
    </location>
    <ligand>
        <name>Zn(2+)</name>
        <dbReference type="ChEBI" id="CHEBI:29105"/>
    </ligand>
</feature>
<comment type="similarity">
    <text evidence="13">Belongs to the AccD/PCCB family.</text>
</comment>
<dbReference type="GO" id="GO:0008270">
    <property type="term" value="F:zinc ion binding"/>
    <property type="evidence" value="ECO:0007669"/>
    <property type="project" value="UniProtKB-UniRule"/>
</dbReference>
<keyword evidence="2 13" id="KW-0444">Lipid biosynthesis</keyword>
<dbReference type="Proteomes" id="UP000030988">
    <property type="component" value="Unassembled WGS sequence"/>
</dbReference>
<proteinExistence type="inferred from homology"/>
<dbReference type="SUPFAM" id="SSF52096">
    <property type="entry name" value="ClpP/crotonase"/>
    <property type="match status" value="1"/>
</dbReference>
<protein>
    <recommendedName>
        <fullName evidence="13">Acetyl-coenzyme A carboxylase carboxyl transferase subunit beta</fullName>
        <shortName evidence="13">ACCase subunit beta</shortName>
        <shortName evidence="13">Acetyl-CoA carboxylase carboxyltransferase subunit beta</shortName>
        <ecNumber evidence="13">2.1.3.15</ecNumber>
    </recommendedName>
</protein>
<dbReference type="InterPro" id="IPR000438">
    <property type="entry name" value="Acetyl_CoA_COase_Trfase_b_su"/>
</dbReference>
<dbReference type="InterPro" id="IPR034733">
    <property type="entry name" value="AcCoA_carboxyl_beta"/>
</dbReference>
<reference evidence="15 16" key="1">
    <citation type="submission" date="2014-11" db="EMBL/GenBank/DDBJ databases">
        <title>Draft genome sequence of Kirrobacter mercurialis.</title>
        <authorList>
            <person name="Coil D.A."/>
            <person name="Eisen J.A."/>
        </authorList>
    </citation>
    <scope>NUCLEOTIDE SEQUENCE [LARGE SCALE GENOMIC DNA]</scope>
    <source>
        <strain evidence="15 16">Coronado</strain>
    </source>
</reference>
<dbReference type="GO" id="GO:0005524">
    <property type="term" value="F:ATP binding"/>
    <property type="evidence" value="ECO:0007669"/>
    <property type="project" value="UniProtKB-KW"/>
</dbReference>
<comment type="caution">
    <text evidence="15">The sequence shown here is derived from an EMBL/GenBank/DDBJ whole genome shotgun (WGS) entry which is preliminary data.</text>
</comment>
<keyword evidence="3 13" id="KW-0808">Transferase</keyword>
<comment type="catalytic activity">
    <reaction evidence="13">
        <text>N(6)-carboxybiotinyl-L-lysyl-[protein] + acetyl-CoA = N(6)-biotinyl-L-lysyl-[protein] + malonyl-CoA</text>
        <dbReference type="Rhea" id="RHEA:54728"/>
        <dbReference type="Rhea" id="RHEA-COMP:10505"/>
        <dbReference type="Rhea" id="RHEA-COMP:10506"/>
        <dbReference type="ChEBI" id="CHEBI:57288"/>
        <dbReference type="ChEBI" id="CHEBI:57384"/>
        <dbReference type="ChEBI" id="CHEBI:83144"/>
        <dbReference type="ChEBI" id="CHEBI:83145"/>
        <dbReference type="EC" id="2.1.3.15"/>
    </reaction>
</comment>
<evidence type="ECO:0000256" key="13">
    <source>
        <dbReference type="HAMAP-Rule" id="MF_01395"/>
    </source>
</evidence>
<feature type="binding site" evidence="13">
    <location>
        <position position="30"/>
    </location>
    <ligand>
        <name>Zn(2+)</name>
        <dbReference type="ChEBI" id="CHEBI:29105"/>
    </ligand>
</feature>
<dbReference type="EMBL" id="JTDN01000001">
    <property type="protein sequence ID" value="KHL25701.1"/>
    <property type="molecule type" value="Genomic_DNA"/>
</dbReference>
<keyword evidence="5 13" id="KW-0547">Nucleotide-binding</keyword>
<evidence type="ECO:0000256" key="8">
    <source>
        <dbReference type="ARBA" id="ARBA00022833"/>
    </source>
</evidence>
<dbReference type="Pfam" id="PF01039">
    <property type="entry name" value="Carboxyl_trans"/>
    <property type="match status" value="1"/>
</dbReference>
<feature type="binding site" evidence="13">
    <location>
        <position position="46"/>
    </location>
    <ligand>
        <name>Zn(2+)</name>
        <dbReference type="ChEBI" id="CHEBI:29105"/>
    </ligand>
</feature>
<evidence type="ECO:0000259" key="14">
    <source>
        <dbReference type="PROSITE" id="PS50980"/>
    </source>
</evidence>
<evidence type="ECO:0000256" key="2">
    <source>
        <dbReference type="ARBA" id="ARBA00022516"/>
    </source>
</evidence>
<name>A0A0B2C173_9SPHN</name>
<accession>A0A0B2C173</accession>
<evidence type="ECO:0000256" key="3">
    <source>
        <dbReference type="ARBA" id="ARBA00022679"/>
    </source>
</evidence>
<dbReference type="InterPro" id="IPR029045">
    <property type="entry name" value="ClpP/crotonase-like_dom_sf"/>
</dbReference>
<keyword evidence="6 13" id="KW-0863">Zinc-finger</keyword>
<dbReference type="GO" id="GO:0009329">
    <property type="term" value="C:acetate CoA-transferase complex"/>
    <property type="evidence" value="ECO:0007669"/>
    <property type="project" value="TreeGrafter"/>
</dbReference>
<evidence type="ECO:0000313" key="15">
    <source>
        <dbReference type="EMBL" id="KHL25701.1"/>
    </source>
</evidence>
<dbReference type="Gene3D" id="3.90.226.10">
    <property type="entry name" value="2-enoyl-CoA Hydratase, Chain A, domain 1"/>
    <property type="match status" value="1"/>
</dbReference>
<keyword evidence="10 13" id="KW-0443">Lipid metabolism</keyword>
<keyword evidence="13" id="KW-0963">Cytoplasm</keyword>
<comment type="function">
    <text evidence="12 13">Component of the acetyl coenzyme A carboxylase (ACC) complex. Biotin carboxylase (BC) catalyzes the carboxylation of biotin on its carrier protein (BCCP) and then the CO(2) group is transferred by the transcarboxylase to acetyl-CoA to form malonyl-CoA.</text>
</comment>
<dbReference type="UniPathway" id="UPA00655">
    <property type="reaction ID" value="UER00711"/>
</dbReference>
<dbReference type="GO" id="GO:0003989">
    <property type="term" value="F:acetyl-CoA carboxylase activity"/>
    <property type="evidence" value="ECO:0007669"/>
    <property type="project" value="InterPro"/>
</dbReference>
<dbReference type="InterPro" id="IPR041010">
    <property type="entry name" value="Znf-ACC"/>
</dbReference>
<feature type="zinc finger region" description="C4-type" evidence="13">
    <location>
        <begin position="27"/>
        <end position="49"/>
    </location>
</feature>
<feature type="binding site" evidence="13">
    <location>
        <position position="27"/>
    </location>
    <ligand>
        <name>Zn(2+)</name>
        <dbReference type="ChEBI" id="CHEBI:29105"/>
    </ligand>
</feature>
<dbReference type="STRING" id="1572751.PK98_03400"/>
<keyword evidence="9 13" id="KW-0067">ATP-binding</keyword>
<dbReference type="GO" id="GO:0016743">
    <property type="term" value="F:carboxyl- or carbamoyltransferase activity"/>
    <property type="evidence" value="ECO:0007669"/>
    <property type="project" value="UniProtKB-UniRule"/>
</dbReference>
<dbReference type="GO" id="GO:2001295">
    <property type="term" value="P:malonyl-CoA biosynthetic process"/>
    <property type="evidence" value="ECO:0007669"/>
    <property type="project" value="UniProtKB-UniRule"/>
</dbReference>
<evidence type="ECO:0000256" key="9">
    <source>
        <dbReference type="ARBA" id="ARBA00022840"/>
    </source>
</evidence>
<dbReference type="HAMAP" id="MF_01395">
    <property type="entry name" value="AcetylCoA_CT_beta"/>
    <property type="match status" value="1"/>
</dbReference>
<dbReference type="OrthoDB" id="9772975at2"/>
<evidence type="ECO:0000256" key="6">
    <source>
        <dbReference type="ARBA" id="ARBA00022771"/>
    </source>
</evidence>
<feature type="domain" description="CoA carboxyltransferase N-terminal" evidence="14">
    <location>
        <begin position="23"/>
        <end position="282"/>
    </location>
</feature>
<dbReference type="PRINTS" id="PR01070">
    <property type="entry name" value="ACCCTRFRASEB"/>
</dbReference>
<keyword evidence="16" id="KW-1185">Reference proteome</keyword>
<evidence type="ECO:0000256" key="7">
    <source>
        <dbReference type="ARBA" id="ARBA00022832"/>
    </source>
</evidence>
<dbReference type="PROSITE" id="PS50980">
    <property type="entry name" value="COA_CT_NTER"/>
    <property type="match status" value="1"/>
</dbReference>
<comment type="cofactor">
    <cofactor evidence="13">
        <name>Zn(2+)</name>
        <dbReference type="ChEBI" id="CHEBI:29105"/>
    </cofactor>
    <text evidence="13">Binds 1 zinc ion per subunit.</text>
</comment>
<comment type="subcellular location">
    <subcellularLocation>
        <location evidence="1 13">Cytoplasm</location>
    </subcellularLocation>
</comment>
<dbReference type="NCBIfam" id="TIGR00515">
    <property type="entry name" value="accD"/>
    <property type="match status" value="1"/>
</dbReference>
<evidence type="ECO:0000256" key="12">
    <source>
        <dbReference type="ARBA" id="ARBA00025280"/>
    </source>
</evidence>
<organism evidence="15 16">
    <name type="scientific">Croceibacterium mercuriale</name>
    <dbReference type="NCBI Taxonomy" id="1572751"/>
    <lineage>
        <taxon>Bacteria</taxon>
        <taxon>Pseudomonadati</taxon>
        <taxon>Pseudomonadota</taxon>
        <taxon>Alphaproteobacteria</taxon>
        <taxon>Sphingomonadales</taxon>
        <taxon>Erythrobacteraceae</taxon>
        <taxon>Croceibacterium</taxon>
    </lineage>
</organism>
<sequence>MSWISRVRNSLPFAPRRDTPDNLWTRCPGCNEMLFTREYEANLYVCPKCDHHGRIGADTRLAQLLDPGFHLLPDPTVADDPLKFRDTKRYPDRLKQARASNAHCDAFTAATGAIEGRRAVVGVQDFMFMAGSMGQAVGQAFCNGADAALREGLPYIVVTAAGGARMQEGILSLMQMPRATVMTRRLREAGLPYIVVLADPTTGGVTASYAMLGDIHISEPNALIGFAGQRVIQETIREQLPPGFQRAEYLLEHGMIDMVLHRRDLRPTLAMLLDYLSPAKAA</sequence>
<evidence type="ECO:0000256" key="10">
    <source>
        <dbReference type="ARBA" id="ARBA00023098"/>
    </source>
</evidence>
<dbReference type="GO" id="GO:0006633">
    <property type="term" value="P:fatty acid biosynthetic process"/>
    <property type="evidence" value="ECO:0007669"/>
    <property type="project" value="UniProtKB-KW"/>
</dbReference>
<keyword evidence="7 13" id="KW-0276">Fatty acid metabolism</keyword>
<evidence type="ECO:0000256" key="11">
    <source>
        <dbReference type="ARBA" id="ARBA00023160"/>
    </source>
</evidence>
<gene>
    <name evidence="13" type="primary">accD</name>
    <name evidence="15" type="ORF">PK98_03400</name>
</gene>
<evidence type="ECO:0000313" key="16">
    <source>
        <dbReference type="Proteomes" id="UP000030988"/>
    </source>
</evidence>
<comment type="subunit">
    <text evidence="13">Acetyl-CoA carboxylase is a heterohexamer composed of biotin carboxyl carrier protein (AccB), biotin carboxylase (AccC) and two subunits each of ACCase subunit alpha (AccA) and ACCase subunit beta (AccD).</text>
</comment>
<keyword evidence="8 13" id="KW-0862">Zinc</keyword>
<dbReference type="AlphaFoldDB" id="A0A0B2C173"/>
<dbReference type="Pfam" id="PF17848">
    <property type="entry name" value="Zn_ribbon_ACC"/>
    <property type="match status" value="1"/>
</dbReference>
<comment type="pathway">
    <text evidence="13">Lipid metabolism; malonyl-CoA biosynthesis; malonyl-CoA from acetyl-CoA: step 1/1.</text>
</comment>
<evidence type="ECO:0000256" key="4">
    <source>
        <dbReference type="ARBA" id="ARBA00022723"/>
    </source>
</evidence>
<dbReference type="InterPro" id="IPR011762">
    <property type="entry name" value="COA_CT_N"/>
</dbReference>
<dbReference type="PANTHER" id="PTHR42995">
    <property type="entry name" value="ACETYL-COENZYME A CARBOXYLASE CARBOXYL TRANSFERASE SUBUNIT BETA, CHLOROPLASTIC"/>
    <property type="match status" value="1"/>
</dbReference>
<evidence type="ECO:0000256" key="1">
    <source>
        <dbReference type="ARBA" id="ARBA00004496"/>
    </source>
</evidence>
<evidence type="ECO:0000256" key="5">
    <source>
        <dbReference type="ARBA" id="ARBA00022741"/>
    </source>
</evidence>
<keyword evidence="11 13" id="KW-0275">Fatty acid biosynthesis</keyword>
<dbReference type="EC" id="2.1.3.15" evidence="13"/>
<dbReference type="PANTHER" id="PTHR42995:SF5">
    <property type="entry name" value="ACETYL-COENZYME A CARBOXYLASE CARBOXYL TRANSFERASE SUBUNIT BETA, CHLOROPLASTIC"/>
    <property type="match status" value="1"/>
</dbReference>